<protein>
    <submittedName>
        <fullName evidence="2">Uncharacterized protein</fullName>
    </submittedName>
</protein>
<sequence>MDRSNKTRLEDNVGRQAGGRHNLNSGRKTLKGFIGCEVFTVTGPVTCKPELNADSIGPGSVLCVLHYGRLPWPSDNLIACQSGEEQTSILGVSGFSCIVTFPLKYTIRGRGQVVSILSSEGIAEVLDFANWTPSPAERERATKINILDWAVDVVVRDES</sequence>
<evidence type="ECO:0000313" key="3">
    <source>
        <dbReference type="Proteomes" id="UP001283361"/>
    </source>
</evidence>
<evidence type="ECO:0000313" key="2">
    <source>
        <dbReference type="EMBL" id="KAK3779666.1"/>
    </source>
</evidence>
<feature type="compositionally biased region" description="Basic and acidic residues" evidence="1">
    <location>
        <begin position="1"/>
        <end position="13"/>
    </location>
</feature>
<feature type="region of interest" description="Disordered" evidence="1">
    <location>
        <begin position="1"/>
        <end position="22"/>
    </location>
</feature>
<accession>A0AAE1A386</accession>
<dbReference type="AlphaFoldDB" id="A0AAE1A386"/>
<dbReference type="Proteomes" id="UP001283361">
    <property type="component" value="Unassembled WGS sequence"/>
</dbReference>
<dbReference type="EMBL" id="JAWDGP010002819">
    <property type="protein sequence ID" value="KAK3779666.1"/>
    <property type="molecule type" value="Genomic_DNA"/>
</dbReference>
<comment type="caution">
    <text evidence="2">The sequence shown here is derived from an EMBL/GenBank/DDBJ whole genome shotgun (WGS) entry which is preliminary data.</text>
</comment>
<name>A0AAE1A386_9GAST</name>
<organism evidence="2 3">
    <name type="scientific">Elysia crispata</name>
    <name type="common">lettuce slug</name>
    <dbReference type="NCBI Taxonomy" id="231223"/>
    <lineage>
        <taxon>Eukaryota</taxon>
        <taxon>Metazoa</taxon>
        <taxon>Spiralia</taxon>
        <taxon>Lophotrochozoa</taxon>
        <taxon>Mollusca</taxon>
        <taxon>Gastropoda</taxon>
        <taxon>Heterobranchia</taxon>
        <taxon>Euthyneura</taxon>
        <taxon>Panpulmonata</taxon>
        <taxon>Sacoglossa</taxon>
        <taxon>Placobranchoidea</taxon>
        <taxon>Plakobranchidae</taxon>
        <taxon>Elysia</taxon>
    </lineage>
</organism>
<evidence type="ECO:0000256" key="1">
    <source>
        <dbReference type="SAM" id="MobiDB-lite"/>
    </source>
</evidence>
<reference evidence="2" key="1">
    <citation type="journal article" date="2023" name="G3 (Bethesda)">
        <title>A reference genome for the long-term kleptoplast-retaining sea slug Elysia crispata morphotype clarki.</title>
        <authorList>
            <person name="Eastman K.E."/>
            <person name="Pendleton A.L."/>
            <person name="Shaikh M.A."/>
            <person name="Suttiyut T."/>
            <person name="Ogas R."/>
            <person name="Tomko P."/>
            <person name="Gavelis G."/>
            <person name="Widhalm J.R."/>
            <person name="Wisecaver J.H."/>
        </authorList>
    </citation>
    <scope>NUCLEOTIDE SEQUENCE</scope>
    <source>
        <strain evidence="2">ECLA1</strain>
    </source>
</reference>
<gene>
    <name evidence="2" type="ORF">RRG08_040389</name>
</gene>
<keyword evidence="3" id="KW-1185">Reference proteome</keyword>
<proteinExistence type="predicted"/>